<protein>
    <submittedName>
        <fullName evidence="1">Phosphoprotein</fullName>
    </submittedName>
</protein>
<evidence type="ECO:0000313" key="1">
    <source>
        <dbReference type="EMBL" id="QQL94325.1"/>
    </source>
</evidence>
<sequence length="322" mass="35049">MAQYSPDQEGEDYSDIGDVHSSINFAEICDEDVNHEAIKSSVVPPVPVSGSSEISRSSKKPAENSLAIMKRLADGLGIPISVSMENQIRAISATEGDISEDNLKWYLRGFITCQASSTVPSMREVTAELRSEVKRMQISTNEINKSGRAVEKASAKLLTEIESSAAITRSIFDEALKNISDYVMSTMDSLRDQKIKASRPLTAEEALISTIVSVPTLPDDNVRETTVKKDIKIPEAVVSPQDVGTSKTATVAKEDDAIAPRKLLLSTLGYPSVFIKELTPELMMSAVPPNLLAEVKGQKITQRVKLTLKDIIRANLIKATSK</sequence>
<name>A0A7T7FQW9_9RHAB</name>
<reference evidence="1" key="1">
    <citation type="submission" date="2019-11" db="EMBL/GenBank/DDBJ databases">
        <title>Metaviromic analysis of potato plants from western Kenya reveals the presence of diverse viral populations, which include novel viral species.</title>
        <authorList>
            <person name="Read D.A."/>
            <person name="Muoma J."/>
            <person name="Onamu R."/>
            <person name="Alinda A."/>
            <person name="Mosoti R.D."/>
            <person name="Thompson G.D."/>
        </authorList>
    </citation>
    <scope>NUCLEOTIDE SEQUENCE</scope>
    <source>
        <strain evidence="1">18-1088</strain>
    </source>
</reference>
<organism evidence="1">
    <name type="scientific">Kenyan potato cytorhabdovirus</name>
    <dbReference type="NCBI Taxonomy" id="2801326"/>
    <lineage>
        <taxon>Viruses</taxon>
        <taxon>Riboviria</taxon>
        <taxon>Orthornavirae</taxon>
        <taxon>Negarnaviricota</taxon>
        <taxon>Haploviricotina</taxon>
        <taxon>Monjiviricetes</taxon>
        <taxon>Mononegavirales</taxon>
        <taxon>Rhabdoviridae</taxon>
        <taxon>Betarhabdovirinae</taxon>
        <taxon>Alphacytorhabdovirus</taxon>
        <taxon>Alphacytorhabdovirus kenyatuberosum</taxon>
        <taxon>Cytorhabdovirus kenyatuberosum</taxon>
    </lineage>
</organism>
<dbReference type="EMBL" id="MN689396">
    <property type="protein sequence ID" value="QQL94325.1"/>
    <property type="molecule type" value="Viral_cRNA"/>
</dbReference>
<accession>A0A7T7FQW9</accession>
<proteinExistence type="predicted"/>